<protein>
    <submittedName>
        <fullName evidence="1">Uncharacterized protein</fullName>
    </submittedName>
</protein>
<dbReference type="InParanoid" id="A0A024FTX8"/>
<dbReference type="EMBL" id="CAIX01000314">
    <property type="protein sequence ID" value="CCI10598.1"/>
    <property type="molecule type" value="Genomic_DNA"/>
</dbReference>
<name>A0A024FTX8_9STRA</name>
<organism evidence="1 2">
    <name type="scientific">Albugo candida</name>
    <dbReference type="NCBI Taxonomy" id="65357"/>
    <lineage>
        <taxon>Eukaryota</taxon>
        <taxon>Sar</taxon>
        <taxon>Stramenopiles</taxon>
        <taxon>Oomycota</taxon>
        <taxon>Peronosporomycetes</taxon>
        <taxon>Albuginales</taxon>
        <taxon>Albuginaceae</taxon>
        <taxon>Albugo</taxon>
    </lineage>
</organism>
<comment type="caution">
    <text evidence="1">The sequence shown here is derived from an EMBL/GenBank/DDBJ whole genome shotgun (WGS) entry which is preliminary data.</text>
</comment>
<proteinExistence type="predicted"/>
<dbReference type="Proteomes" id="UP000053237">
    <property type="component" value="Unassembled WGS sequence"/>
</dbReference>
<sequence>MVGTFRREAEFVEMNLFQIDKDERQTRIGYKDQEMHQAAQDAREHEHQSEAIVSGCVNAAYMATGREIYTAQQGHLRGSGSIQQFCSP</sequence>
<dbReference type="OrthoDB" id="25790at2759"/>
<evidence type="ECO:0000313" key="1">
    <source>
        <dbReference type="EMBL" id="CCI10598.1"/>
    </source>
</evidence>
<reference evidence="1 2" key="1">
    <citation type="submission" date="2012-05" db="EMBL/GenBank/DDBJ databases">
        <title>Recombination and specialization in a pathogen metapopulation.</title>
        <authorList>
            <person name="Gardiner A."/>
            <person name="Kemen E."/>
            <person name="Schultz-Larsen T."/>
            <person name="MacLean D."/>
            <person name="Van Oosterhout C."/>
            <person name="Jones J.D.G."/>
        </authorList>
    </citation>
    <scope>NUCLEOTIDE SEQUENCE [LARGE SCALE GENOMIC DNA]</scope>
    <source>
        <strain evidence="1 2">Ac Nc2</strain>
    </source>
</reference>
<keyword evidence="2" id="KW-1185">Reference proteome</keyword>
<accession>A0A024FTX8</accession>
<dbReference type="AlphaFoldDB" id="A0A024FTX8"/>
<gene>
    <name evidence="1" type="ORF">BN9_109140</name>
</gene>
<evidence type="ECO:0000313" key="2">
    <source>
        <dbReference type="Proteomes" id="UP000053237"/>
    </source>
</evidence>